<evidence type="ECO:0000259" key="3">
    <source>
        <dbReference type="Pfam" id="PF01738"/>
    </source>
</evidence>
<comment type="caution">
    <text evidence="4">The sequence shown here is derived from an EMBL/GenBank/DDBJ whole genome shotgun (WGS) entry which is preliminary data.</text>
</comment>
<evidence type="ECO:0008006" key="6">
    <source>
        <dbReference type="Google" id="ProtNLM"/>
    </source>
</evidence>
<dbReference type="Pfam" id="PF01738">
    <property type="entry name" value="DLH"/>
    <property type="match status" value="1"/>
</dbReference>
<dbReference type="InterPro" id="IPR020602">
    <property type="entry name" value="GTP_CycHdrlase_I_dom"/>
</dbReference>
<dbReference type="GO" id="GO:0003934">
    <property type="term" value="F:GTP cyclohydrolase I activity"/>
    <property type="evidence" value="ECO:0007669"/>
    <property type="project" value="InterPro"/>
</dbReference>
<dbReference type="Gene3D" id="3.30.1130.10">
    <property type="match status" value="1"/>
</dbReference>
<feature type="chain" id="PRO_5032329867" description="Dienelactone hydrolase domain-containing protein" evidence="1">
    <location>
        <begin position="21"/>
        <end position="399"/>
    </location>
</feature>
<feature type="domain" description="Dienelactone hydrolase" evidence="3">
    <location>
        <begin position="36"/>
        <end position="259"/>
    </location>
</feature>
<name>A0A812N717_9DINO</name>
<accession>A0A812N717</accession>
<dbReference type="InterPro" id="IPR018234">
    <property type="entry name" value="GTP_CycHdrlase_I_CS"/>
</dbReference>
<evidence type="ECO:0000256" key="1">
    <source>
        <dbReference type="SAM" id="SignalP"/>
    </source>
</evidence>
<dbReference type="AlphaFoldDB" id="A0A812N717"/>
<dbReference type="GO" id="GO:0046654">
    <property type="term" value="P:tetrahydrofolate biosynthetic process"/>
    <property type="evidence" value="ECO:0007669"/>
    <property type="project" value="InterPro"/>
</dbReference>
<gene>
    <name evidence="4" type="ORF">SNEC2469_LOCUS6648</name>
</gene>
<dbReference type="InterPro" id="IPR002925">
    <property type="entry name" value="Dienelactn_hydro"/>
</dbReference>
<dbReference type="Proteomes" id="UP000601435">
    <property type="component" value="Unassembled WGS sequence"/>
</dbReference>
<sequence>MMLGLPIVVVLGHILSRCHCFSFDKVKLGKDSVAFVGGPLGHPAVIVVPELIGVTEDVRKQASRIAEEGGFRVLIVDFHKGRVGDKDLDANALAENVSLEGAVNEISEAAAYLKSERSPKVGIVGFCMGGAITFAGLATSSDICCAVTFLSNGALLGVSPETLDVDMLADKPVQGHFGAADAGSYLPDATTARLLEERLRAAGNPDATIFVYDDLGHSFMNESPYPFSSFAEREVELGVPVYDAKQASLAWSRLFEFLGWHLAARIPPTDDLDKGPVDMDEASGKMDVTSLMELRFRAFADCLKNRMNSGAPKAQVFARRLQLQERLTHQFVDAVFELLSPKAVAVSLEATHACMSHRGASVPSSTRTIALRGPQKDDPALKEQLLLGVGRGGAVAARL</sequence>
<evidence type="ECO:0000259" key="2">
    <source>
        <dbReference type="Pfam" id="PF01227"/>
    </source>
</evidence>
<dbReference type="Pfam" id="PF01227">
    <property type="entry name" value="GTP_cyclohydroI"/>
    <property type="match status" value="1"/>
</dbReference>
<organism evidence="4 5">
    <name type="scientific">Symbiodinium necroappetens</name>
    <dbReference type="NCBI Taxonomy" id="1628268"/>
    <lineage>
        <taxon>Eukaryota</taxon>
        <taxon>Sar</taxon>
        <taxon>Alveolata</taxon>
        <taxon>Dinophyceae</taxon>
        <taxon>Suessiales</taxon>
        <taxon>Symbiodiniaceae</taxon>
        <taxon>Symbiodinium</taxon>
    </lineage>
</organism>
<reference evidence="4" key="1">
    <citation type="submission" date="2021-02" db="EMBL/GenBank/DDBJ databases">
        <authorList>
            <person name="Dougan E. K."/>
            <person name="Rhodes N."/>
            <person name="Thang M."/>
            <person name="Chan C."/>
        </authorList>
    </citation>
    <scope>NUCLEOTIDE SEQUENCE</scope>
</reference>
<keyword evidence="1" id="KW-0732">Signal</keyword>
<proteinExistence type="predicted"/>
<dbReference type="SUPFAM" id="SSF53474">
    <property type="entry name" value="alpha/beta-Hydrolases"/>
    <property type="match status" value="1"/>
</dbReference>
<evidence type="ECO:0000313" key="4">
    <source>
        <dbReference type="EMBL" id="CAE7274675.1"/>
    </source>
</evidence>
<dbReference type="EMBL" id="CAJNJA010011550">
    <property type="protein sequence ID" value="CAE7274675.1"/>
    <property type="molecule type" value="Genomic_DNA"/>
</dbReference>
<dbReference type="UniPathway" id="UPA00848">
    <property type="reaction ID" value="UER00151"/>
</dbReference>
<dbReference type="PROSITE" id="PS00860">
    <property type="entry name" value="GTP_CYCLOHYDROL_1_2"/>
    <property type="match status" value="1"/>
</dbReference>
<dbReference type="PANTHER" id="PTHR46623">
    <property type="entry name" value="CARBOXYMETHYLENEBUTENOLIDASE-RELATED"/>
    <property type="match status" value="1"/>
</dbReference>
<protein>
    <recommendedName>
        <fullName evidence="6">Dienelactone hydrolase domain-containing protein</fullName>
    </recommendedName>
</protein>
<dbReference type="InterPro" id="IPR043133">
    <property type="entry name" value="GTP-CH-I_C/QueF"/>
</dbReference>
<feature type="domain" description="GTP cyclohydrolase I" evidence="2">
    <location>
        <begin position="315"/>
        <end position="386"/>
    </location>
</feature>
<dbReference type="PANTHER" id="PTHR46623:SF6">
    <property type="entry name" value="ALPHA_BETA-HYDROLASES SUPERFAMILY PROTEIN"/>
    <property type="match status" value="1"/>
</dbReference>
<dbReference type="InterPro" id="IPR051049">
    <property type="entry name" value="Dienelactone_hydrolase-like"/>
</dbReference>
<dbReference type="InterPro" id="IPR029058">
    <property type="entry name" value="AB_hydrolase_fold"/>
</dbReference>
<dbReference type="Gene3D" id="3.40.50.1820">
    <property type="entry name" value="alpha/beta hydrolase"/>
    <property type="match status" value="1"/>
</dbReference>
<dbReference type="OrthoDB" id="17560at2759"/>
<keyword evidence="5" id="KW-1185">Reference proteome</keyword>
<dbReference type="SUPFAM" id="SSF55620">
    <property type="entry name" value="Tetrahydrobiopterin biosynthesis enzymes-like"/>
    <property type="match status" value="1"/>
</dbReference>
<feature type="signal peptide" evidence="1">
    <location>
        <begin position="1"/>
        <end position="20"/>
    </location>
</feature>
<evidence type="ECO:0000313" key="5">
    <source>
        <dbReference type="Proteomes" id="UP000601435"/>
    </source>
</evidence>